<reference evidence="1 2" key="1">
    <citation type="journal article" date="2019" name="Commun. Biol.">
        <title>The bagworm genome reveals a unique fibroin gene that provides high tensile strength.</title>
        <authorList>
            <person name="Kono N."/>
            <person name="Nakamura H."/>
            <person name="Ohtoshi R."/>
            <person name="Tomita M."/>
            <person name="Numata K."/>
            <person name="Arakawa K."/>
        </authorList>
    </citation>
    <scope>NUCLEOTIDE SEQUENCE [LARGE SCALE GENOMIC DNA]</scope>
</reference>
<protein>
    <submittedName>
        <fullName evidence="1">Uncharacterized protein</fullName>
    </submittedName>
</protein>
<dbReference type="AlphaFoldDB" id="A0A4C1UPS0"/>
<sequence>MRAPKPNHPVKQRSPAAGVGSSVLQVRYECARSCAVNDLTRGFRAAVEAAAQAHFAAREEYEARQGKLNFIALIIPITFTVARGTSPWGFFVRRLCGKGYAQSLFTVSRLFRKCDMIDDTMTDEGPVVMVQQRRHPRNNVAIALKRALFKIV</sequence>
<accession>A0A4C1UPS0</accession>
<gene>
    <name evidence="1" type="ORF">EVAR_83603_1</name>
</gene>
<dbReference type="EMBL" id="BGZK01000201">
    <property type="protein sequence ID" value="GBP27972.1"/>
    <property type="molecule type" value="Genomic_DNA"/>
</dbReference>
<comment type="caution">
    <text evidence="1">The sequence shown here is derived from an EMBL/GenBank/DDBJ whole genome shotgun (WGS) entry which is preliminary data.</text>
</comment>
<dbReference type="Proteomes" id="UP000299102">
    <property type="component" value="Unassembled WGS sequence"/>
</dbReference>
<name>A0A4C1UPS0_EUMVA</name>
<evidence type="ECO:0000313" key="1">
    <source>
        <dbReference type="EMBL" id="GBP27972.1"/>
    </source>
</evidence>
<proteinExistence type="predicted"/>
<organism evidence="1 2">
    <name type="scientific">Eumeta variegata</name>
    <name type="common">Bagworm moth</name>
    <name type="synonym">Eumeta japonica</name>
    <dbReference type="NCBI Taxonomy" id="151549"/>
    <lineage>
        <taxon>Eukaryota</taxon>
        <taxon>Metazoa</taxon>
        <taxon>Ecdysozoa</taxon>
        <taxon>Arthropoda</taxon>
        <taxon>Hexapoda</taxon>
        <taxon>Insecta</taxon>
        <taxon>Pterygota</taxon>
        <taxon>Neoptera</taxon>
        <taxon>Endopterygota</taxon>
        <taxon>Lepidoptera</taxon>
        <taxon>Glossata</taxon>
        <taxon>Ditrysia</taxon>
        <taxon>Tineoidea</taxon>
        <taxon>Psychidae</taxon>
        <taxon>Oiketicinae</taxon>
        <taxon>Eumeta</taxon>
    </lineage>
</organism>
<keyword evidence="2" id="KW-1185">Reference proteome</keyword>
<evidence type="ECO:0000313" key="2">
    <source>
        <dbReference type="Proteomes" id="UP000299102"/>
    </source>
</evidence>